<reference evidence="1" key="1">
    <citation type="journal article" date="2023" name="Mol. Phylogenet. Evol.">
        <title>Genome-scale phylogeny and comparative genomics of the fungal order Sordariales.</title>
        <authorList>
            <person name="Hensen N."/>
            <person name="Bonometti L."/>
            <person name="Westerberg I."/>
            <person name="Brannstrom I.O."/>
            <person name="Guillou S."/>
            <person name="Cros-Aarteil S."/>
            <person name="Calhoun S."/>
            <person name="Haridas S."/>
            <person name="Kuo A."/>
            <person name="Mondo S."/>
            <person name="Pangilinan J."/>
            <person name="Riley R."/>
            <person name="LaButti K."/>
            <person name="Andreopoulos B."/>
            <person name="Lipzen A."/>
            <person name="Chen C."/>
            <person name="Yan M."/>
            <person name="Daum C."/>
            <person name="Ng V."/>
            <person name="Clum A."/>
            <person name="Steindorff A."/>
            <person name="Ohm R.A."/>
            <person name="Martin F."/>
            <person name="Silar P."/>
            <person name="Natvig D.O."/>
            <person name="Lalanne C."/>
            <person name="Gautier V."/>
            <person name="Ament-Velasquez S.L."/>
            <person name="Kruys A."/>
            <person name="Hutchinson M.I."/>
            <person name="Powell A.J."/>
            <person name="Barry K."/>
            <person name="Miller A.N."/>
            <person name="Grigoriev I.V."/>
            <person name="Debuchy R."/>
            <person name="Gladieux P."/>
            <person name="Hiltunen Thoren M."/>
            <person name="Johannesson H."/>
        </authorList>
    </citation>
    <scope>NUCLEOTIDE SEQUENCE</scope>
    <source>
        <strain evidence="1">FGSC 1904</strain>
    </source>
</reference>
<gene>
    <name evidence="1" type="ORF">B0T20DRAFT_455578</name>
</gene>
<comment type="caution">
    <text evidence="1">The sequence shown here is derived from an EMBL/GenBank/DDBJ whole genome shotgun (WGS) entry which is preliminary data.</text>
</comment>
<evidence type="ECO:0000313" key="2">
    <source>
        <dbReference type="Proteomes" id="UP001281003"/>
    </source>
</evidence>
<dbReference type="AlphaFoldDB" id="A0AAE0U9T1"/>
<reference evidence="1" key="2">
    <citation type="submission" date="2023-07" db="EMBL/GenBank/DDBJ databases">
        <authorList>
            <consortium name="Lawrence Berkeley National Laboratory"/>
            <person name="Haridas S."/>
            <person name="Hensen N."/>
            <person name="Bonometti L."/>
            <person name="Westerberg I."/>
            <person name="Brannstrom I.O."/>
            <person name="Guillou S."/>
            <person name="Cros-Aarteil S."/>
            <person name="Calhoun S."/>
            <person name="Kuo A."/>
            <person name="Mondo S."/>
            <person name="Pangilinan J."/>
            <person name="Riley R."/>
            <person name="LaButti K."/>
            <person name="Andreopoulos B."/>
            <person name="Lipzen A."/>
            <person name="Chen C."/>
            <person name="Yanf M."/>
            <person name="Daum C."/>
            <person name="Ng V."/>
            <person name="Clum A."/>
            <person name="Steindorff A."/>
            <person name="Ohm R."/>
            <person name="Martin F."/>
            <person name="Silar P."/>
            <person name="Natvig D."/>
            <person name="Lalanne C."/>
            <person name="Gautier V."/>
            <person name="Ament-velasquez S.L."/>
            <person name="Kruys A."/>
            <person name="Hutchinson M.I."/>
            <person name="Powell A.J."/>
            <person name="Barry K."/>
            <person name="Miller A.N."/>
            <person name="Grigoriev I.V."/>
            <person name="Debuchy R."/>
            <person name="Gladieux P."/>
            <person name="Thoren M.H."/>
            <person name="Johannesson H."/>
        </authorList>
    </citation>
    <scope>NUCLEOTIDE SEQUENCE</scope>
    <source>
        <strain evidence="1">FGSC 1904</strain>
    </source>
</reference>
<name>A0AAE0U9T1_SORBR</name>
<proteinExistence type="predicted"/>
<dbReference type="Proteomes" id="UP001281003">
    <property type="component" value="Unassembled WGS sequence"/>
</dbReference>
<organism evidence="1 2">
    <name type="scientific">Sordaria brevicollis</name>
    <dbReference type="NCBI Taxonomy" id="83679"/>
    <lineage>
        <taxon>Eukaryota</taxon>
        <taxon>Fungi</taxon>
        <taxon>Dikarya</taxon>
        <taxon>Ascomycota</taxon>
        <taxon>Pezizomycotina</taxon>
        <taxon>Sordariomycetes</taxon>
        <taxon>Sordariomycetidae</taxon>
        <taxon>Sordariales</taxon>
        <taxon>Sordariaceae</taxon>
        <taxon>Sordaria</taxon>
    </lineage>
</organism>
<evidence type="ECO:0000313" key="1">
    <source>
        <dbReference type="EMBL" id="KAK3395739.1"/>
    </source>
</evidence>
<accession>A0AAE0U9T1</accession>
<dbReference type="EMBL" id="JAUTDP010000010">
    <property type="protein sequence ID" value="KAK3395739.1"/>
    <property type="molecule type" value="Genomic_DNA"/>
</dbReference>
<keyword evidence="2" id="KW-1185">Reference proteome</keyword>
<sequence>MASDLPALQVDLTGLAQMMMTMGAGGLKKLASSGIDLHTVGSMYALGQLAPACQDFRNRLHKARQEQRKEQWWIGLVELGAGINYVVDEFLKTRAGENVISLLTPIISVLDDQSSSTLMSSLFDHMKIPLEEIPGTGRLQAIRSITLPIARKLGFAERLAEIHRWLDSDRFRAHGSPVDLLLSDAVPAVETAVAVITALKTLTMQSQEGSKRLVFCGMRGAAWVLVYASLVLGLGVCVVDKEGVPIPVTQPYSSAVVLLIPSKPDEVKLQTLITSMDQLIEEPQSSSSTLGMNWLITCGPEGCNIFSLLCGCDLADHSQVGSLIFTITMRYIENYEDELHRNGEDQSMPDLLVSSKSYQWCASETSDQRAHRVCLILHRLGLTGPFTLFDDLFPNYLSPVLTWDGEAVEECVGDVEITDAFYQQLGSLITQPPIKQRAEAWTYSVAQQSTPGKTHWTSIIRTLSFVAAVLSQSNWVEGSGKLCYEALKKIAFGPNLKGMNHTERQLQYLNQEWLLNLYYIEAIRDVLDLNIGPEEWEIKSEVLHMRLVKVNSLLMGKEEE</sequence>
<protein>
    <submittedName>
        <fullName evidence="1">Uncharacterized protein</fullName>
    </submittedName>
</protein>